<sequence>MKTIELFNNAIDHWKNNKGIGTALIPFPLNDKLIVLGVLQRIYTRSPTCKTVIITSTFKDRQDMIEFLTNQEEAEDNNKEFKELINNKHILILTANFIQNAKHNINAFLSIWYRPDSIYKDVLDFVSNCKFKLVVCNKFIKDYEERNLLYSKIPLLEDFKQKEVEQARLSTPVEETVIRVDIPDDSEERKLLDYQNSYISTSVSIFGSFDIMNQARIGNKQLNISAAQICNQLAEENGWNPNLNMNIEFNIQVDELYNPMNLYDRAAKTYEIIRNRSNLLSNYEGKLDSVLDIVNNNKNKKILIINKSSDFANKVTDYLNNMSDTIICGNYHTLMENIPAVDINGTPLYYKSGENKGKRKMMGERAQKTLNEQKFNKGLINVLSCNSAPDKDLSIIVDVVIITSPLCETIKSYLYRLSNLFFTEDKIRLYSIYCGNSLEETKQNDRIVNSTNKIITSVEKEINDFVVEY</sequence>
<name>A0AAU8MIB6_9CAUD</name>
<organism evidence="1">
    <name type="scientific">Geladintestivirus 2</name>
    <dbReference type="NCBI Taxonomy" id="3233134"/>
    <lineage>
        <taxon>Viruses</taxon>
        <taxon>Duplodnaviria</taxon>
        <taxon>Heunggongvirae</taxon>
        <taxon>Uroviricota</taxon>
        <taxon>Caudoviricetes</taxon>
        <taxon>Crassvirales</taxon>
    </lineage>
</organism>
<protein>
    <submittedName>
        <fullName evidence="1">Uncharacterized protein</fullName>
    </submittedName>
</protein>
<reference evidence="1" key="1">
    <citation type="submission" date="2024-06" db="EMBL/GenBank/DDBJ databases">
        <title>Intestivirid acquisition increases across infancy in a wild primate population.</title>
        <authorList>
            <person name="Schneider-Creas I.A."/>
            <person name="Moya I.L."/>
            <person name="Chiou K.L."/>
            <person name="Baniel A."/>
            <person name="Azanaw Haile A."/>
            <person name="Kebede F."/>
            <person name="Abebe B."/>
            <person name="Snyder-Mackler N."/>
            <person name="Varsani A."/>
        </authorList>
    </citation>
    <scope>NUCLEOTIDE SEQUENCE</scope>
    <source>
        <strain evidence="1">Int_RNL_2018_0288_CRY</strain>
    </source>
</reference>
<proteinExistence type="predicted"/>
<dbReference type="Gene3D" id="3.40.50.300">
    <property type="entry name" value="P-loop containing nucleotide triphosphate hydrolases"/>
    <property type="match status" value="1"/>
</dbReference>
<accession>A0AAU8MIB6</accession>
<evidence type="ECO:0000313" key="1">
    <source>
        <dbReference type="EMBL" id="XCO00604.1"/>
    </source>
</evidence>
<dbReference type="InterPro" id="IPR027417">
    <property type="entry name" value="P-loop_NTPase"/>
</dbReference>
<dbReference type="EMBL" id="PP965500">
    <property type="protein sequence ID" value="XCO00604.1"/>
    <property type="molecule type" value="Genomic_DNA"/>
</dbReference>